<proteinExistence type="inferred from homology"/>
<reference evidence="4 5" key="1">
    <citation type="submission" date="2021-08" db="EMBL/GenBank/DDBJ databases">
        <title>Complete genome sequence of Leptospira kobayashii strain E30.</title>
        <authorList>
            <person name="Nakao R."/>
            <person name="Nakamura S."/>
            <person name="Masuzawa T."/>
            <person name="Koizumi N."/>
        </authorList>
    </citation>
    <scope>NUCLEOTIDE SEQUENCE [LARGE SCALE GENOMIC DNA]</scope>
    <source>
        <strain evidence="4 5">E30</strain>
    </source>
</reference>
<dbReference type="RefSeq" id="WP_109019841.1">
    <property type="nucleotide sequence ID" value="NZ_AP025028.1"/>
</dbReference>
<keyword evidence="5" id="KW-1185">Reference proteome</keyword>
<evidence type="ECO:0000313" key="4">
    <source>
        <dbReference type="EMBL" id="BDA78886.1"/>
    </source>
</evidence>
<dbReference type="PANTHER" id="PTHR43780:SF2">
    <property type="entry name" value="1-AMINOCYCLOPROPANE-1-CARBOXYLATE DEAMINASE-RELATED"/>
    <property type="match status" value="1"/>
</dbReference>
<comment type="similarity">
    <text evidence="2">Belongs to the ACC deaminase/D-cysteine desulfhydrase family.</text>
</comment>
<dbReference type="SUPFAM" id="SSF53686">
    <property type="entry name" value="Tryptophan synthase beta subunit-like PLP-dependent enzymes"/>
    <property type="match status" value="1"/>
</dbReference>
<organism evidence="4 5">
    <name type="scientific">Leptospira kobayashii</name>
    <dbReference type="NCBI Taxonomy" id="1917830"/>
    <lineage>
        <taxon>Bacteria</taxon>
        <taxon>Pseudomonadati</taxon>
        <taxon>Spirochaetota</taxon>
        <taxon>Spirochaetia</taxon>
        <taxon>Leptospirales</taxon>
        <taxon>Leptospiraceae</taxon>
        <taxon>Leptospira</taxon>
    </lineage>
</organism>
<keyword evidence="3" id="KW-0663">Pyridoxal phosphate</keyword>
<dbReference type="InterPro" id="IPR036052">
    <property type="entry name" value="TrpB-like_PALP_sf"/>
</dbReference>
<dbReference type="PANTHER" id="PTHR43780">
    <property type="entry name" value="1-AMINOCYCLOPROPANE-1-CARBOXYLATE DEAMINASE-RELATED"/>
    <property type="match status" value="1"/>
</dbReference>
<dbReference type="Proteomes" id="UP000245263">
    <property type="component" value="Chromosome 1"/>
</dbReference>
<evidence type="ECO:0000256" key="1">
    <source>
        <dbReference type="ARBA" id="ARBA00001933"/>
    </source>
</evidence>
<sequence length="319" mass="36500">MLEKIRSQIRKPFLDISEISFTHKKIQIIREDKLCFGMGTKIRKAFGLLEFLSDQQIRKIRLVGALPGNFLSAYSFLFFSAGFEINVYAYNRDPNITTANGILVKNLGTNVFVFPTRKDCFDSFFAAGKKEDQNVFSVPEYGLHFSALSQLNILWKTIKNQFTKTSLLFLEIGSGLSFISAVTFFKNTQVKVAGILIGETEDRFLKNLPSYLKSLHLTENDLGEYFLLKPGRNQKFGKIGHEKEMIREVYRKTGILLEPIYSAKSWNCLQDLADSPNDFLSSKEDRESEWIYLHQGGLLNHLDLLLESEIADSLEKYSL</sequence>
<protein>
    <submittedName>
        <fullName evidence="4">1-aminocyclopropane-1-carboxylate deaminase</fullName>
    </submittedName>
</protein>
<evidence type="ECO:0000313" key="5">
    <source>
        <dbReference type="Proteomes" id="UP000245263"/>
    </source>
</evidence>
<dbReference type="Gene3D" id="3.40.50.1100">
    <property type="match status" value="2"/>
</dbReference>
<comment type="cofactor">
    <cofactor evidence="1">
        <name>pyridoxal 5'-phosphate</name>
        <dbReference type="ChEBI" id="CHEBI:597326"/>
    </cofactor>
</comment>
<accession>A0ABM7URK4</accession>
<dbReference type="InterPro" id="IPR027278">
    <property type="entry name" value="ACCD_DCysDesulf"/>
</dbReference>
<evidence type="ECO:0000256" key="3">
    <source>
        <dbReference type="ARBA" id="ARBA00022898"/>
    </source>
</evidence>
<gene>
    <name evidence="4" type="ORF">LPTSP3_g18160</name>
</gene>
<evidence type="ECO:0000256" key="2">
    <source>
        <dbReference type="ARBA" id="ARBA00008639"/>
    </source>
</evidence>
<dbReference type="EMBL" id="AP025028">
    <property type="protein sequence ID" value="BDA78886.1"/>
    <property type="molecule type" value="Genomic_DNA"/>
</dbReference>
<name>A0ABM7URK4_9LEPT</name>